<accession>A0ACB6SAF4</accession>
<proteinExistence type="predicted"/>
<keyword evidence="2" id="KW-1185">Reference proteome</keyword>
<sequence>MLHLGLSGRHLICQEQRVQGFLKESDRSTAPTPEERPVLSKTERERRPTRYLQPSLPKPQRGPFSHYAILAQKQTGHTSEQQTKQDQYSNEPRSTNTGSLDTAARRPNLSASEEEVQAFTGLNNTQWTSFLNITQDKALSCVAAHPGLQWSKHKASSKIDVFVKVNDELVEEGIHRINDSAIDWRMHQVVRDIIRKESTSTVSRNETPSSSTSTTCQPGKSSTPPHKPSAVLPSHKLCDTTSQPYEPSISHNYDLLKKKV</sequence>
<organism evidence="1 2">
    <name type="scientific">Macroventuria anomochaeta</name>
    <dbReference type="NCBI Taxonomy" id="301207"/>
    <lineage>
        <taxon>Eukaryota</taxon>
        <taxon>Fungi</taxon>
        <taxon>Dikarya</taxon>
        <taxon>Ascomycota</taxon>
        <taxon>Pezizomycotina</taxon>
        <taxon>Dothideomycetes</taxon>
        <taxon>Pleosporomycetidae</taxon>
        <taxon>Pleosporales</taxon>
        <taxon>Pleosporineae</taxon>
        <taxon>Didymellaceae</taxon>
        <taxon>Macroventuria</taxon>
    </lineage>
</organism>
<comment type="caution">
    <text evidence="1">The sequence shown here is derived from an EMBL/GenBank/DDBJ whole genome shotgun (WGS) entry which is preliminary data.</text>
</comment>
<gene>
    <name evidence="1" type="ORF">BU25DRAFT_446552</name>
</gene>
<protein>
    <submittedName>
        <fullName evidence="1">Uncharacterized protein</fullName>
    </submittedName>
</protein>
<evidence type="ECO:0000313" key="2">
    <source>
        <dbReference type="Proteomes" id="UP000799754"/>
    </source>
</evidence>
<evidence type="ECO:0000313" key="1">
    <source>
        <dbReference type="EMBL" id="KAF2630299.1"/>
    </source>
</evidence>
<dbReference type="EMBL" id="MU006707">
    <property type="protein sequence ID" value="KAF2630299.1"/>
    <property type="molecule type" value="Genomic_DNA"/>
</dbReference>
<name>A0ACB6SAF4_9PLEO</name>
<dbReference type="Proteomes" id="UP000799754">
    <property type="component" value="Unassembled WGS sequence"/>
</dbReference>
<reference evidence="1" key="1">
    <citation type="journal article" date="2020" name="Stud. Mycol.">
        <title>101 Dothideomycetes genomes: a test case for predicting lifestyles and emergence of pathogens.</title>
        <authorList>
            <person name="Haridas S."/>
            <person name="Albert R."/>
            <person name="Binder M."/>
            <person name="Bloem J."/>
            <person name="Labutti K."/>
            <person name="Salamov A."/>
            <person name="Andreopoulos B."/>
            <person name="Baker S."/>
            <person name="Barry K."/>
            <person name="Bills G."/>
            <person name="Bluhm B."/>
            <person name="Cannon C."/>
            <person name="Castanera R."/>
            <person name="Culley D."/>
            <person name="Daum C."/>
            <person name="Ezra D."/>
            <person name="Gonzalez J."/>
            <person name="Henrissat B."/>
            <person name="Kuo A."/>
            <person name="Liang C."/>
            <person name="Lipzen A."/>
            <person name="Lutzoni F."/>
            <person name="Magnuson J."/>
            <person name="Mondo S."/>
            <person name="Nolan M."/>
            <person name="Ohm R."/>
            <person name="Pangilinan J."/>
            <person name="Park H.-J."/>
            <person name="Ramirez L."/>
            <person name="Alfaro M."/>
            <person name="Sun H."/>
            <person name="Tritt A."/>
            <person name="Yoshinaga Y."/>
            <person name="Zwiers L.-H."/>
            <person name="Turgeon B."/>
            <person name="Goodwin S."/>
            <person name="Spatafora J."/>
            <person name="Crous P."/>
            <person name="Grigoriev I."/>
        </authorList>
    </citation>
    <scope>NUCLEOTIDE SEQUENCE</scope>
    <source>
        <strain evidence="1">CBS 525.71</strain>
    </source>
</reference>